<feature type="domain" description="Mos1 transposase HTH" evidence="4">
    <location>
        <begin position="230"/>
        <end position="274"/>
    </location>
</feature>
<evidence type="ECO:0000259" key="4">
    <source>
        <dbReference type="Pfam" id="PF17906"/>
    </source>
</evidence>
<evidence type="ECO:0000313" key="5">
    <source>
        <dbReference type="EMBL" id="UYV60350.1"/>
    </source>
</evidence>
<comment type="catalytic activity">
    <reaction evidence="1">
        <text>ATP + H2O = ADP + phosphate + H(+)</text>
        <dbReference type="Rhea" id="RHEA:13065"/>
        <dbReference type="ChEBI" id="CHEBI:15377"/>
        <dbReference type="ChEBI" id="CHEBI:15378"/>
        <dbReference type="ChEBI" id="CHEBI:30616"/>
        <dbReference type="ChEBI" id="CHEBI:43474"/>
        <dbReference type="ChEBI" id="CHEBI:456216"/>
        <dbReference type="EC" id="5.6.2.3"/>
    </reaction>
</comment>
<dbReference type="Pfam" id="PF05970">
    <property type="entry name" value="PIF1"/>
    <property type="match status" value="1"/>
</dbReference>
<keyword evidence="1" id="KW-0547">Nucleotide-binding</keyword>
<keyword evidence="1" id="KW-0227">DNA damage</keyword>
<protein>
    <recommendedName>
        <fullName evidence="1">ATP-dependent DNA helicase</fullName>
        <ecNumber evidence="1">5.6.2.3</ecNumber>
    </recommendedName>
</protein>
<dbReference type="EMBL" id="CP092863">
    <property type="protein sequence ID" value="UYV60350.1"/>
    <property type="molecule type" value="Genomic_DNA"/>
</dbReference>
<keyword evidence="1" id="KW-0067">ATP-binding</keyword>
<sequence>MIRKEQNIAIAVASSGIAATLLAGGRTAHSVLKLPLTFAEGQTAVCNIRKNSDKASLLRSCKLLVWDECTMAHKIALEALDRTLQDIRDDPQPMGGLVVLLAGDFRQTLPVVTRGTPADELNACLKSSYLWSHIVKMHLTVNMRVQLHNDTTAAQFADELLKIGEGQLETDSEATVDKSYYGMDCDYKRQCNGVLTCRNGYCRCRDGMIYLPERKICEFTDTVTEMEDQRICIKFCVKNGFKGAEIFWMLQTAYGVAVMSRRRVFEWYKRFKEGREETANNERSGRPSTSTTP</sequence>
<dbReference type="SUPFAM" id="SSF52540">
    <property type="entry name" value="P-loop containing nucleoside triphosphate hydrolases"/>
    <property type="match status" value="1"/>
</dbReference>
<evidence type="ECO:0000259" key="2">
    <source>
        <dbReference type="Pfam" id="PF01683"/>
    </source>
</evidence>
<comment type="similarity">
    <text evidence="1">Belongs to the helicase family.</text>
</comment>
<dbReference type="InterPro" id="IPR041426">
    <property type="entry name" value="Mos1_HTH"/>
</dbReference>
<dbReference type="Proteomes" id="UP001235939">
    <property type="component" value="Chromosome 01"/>
</dbReference>
<evidence type="ECO:0000256" key="1">
    <source>
        <dbReference type="RuleBase" id="RU363044"/>
    </source>
</evidence>
<dbReference type="InterPro" id="IPR006149">
    <property type="entry name" value="EB_dom"/>
</dbReference>
<feature type="domain" description="DNA helicase Pif1-like DEAD-box helicase" evidence="3">
    <location>
        <begin position="2"/>
        <end position="172"/>
    </location>
</feature>
<keyword evidence="1" id="KW-0234">DNA repair</keyword>
<dbReference type="PANTHER" id="PTHR10492">
    <property type="match status" value="1"/>
</dbReference>
<dbReference type="InterPro" id="IPR027417">
    <property type="entry name" value="P-loop_NTPase"/>
</dbReference>
<reference evidence="5 6" key="1">
    <citation type="submission" date="2022-01" db="EMBL/GenBank/DDBJ databases">
        <title>A chromosomal length assembly of Cordylochernes scorpioides.</title>
        <authorList>
            <person name="Zeh D."/>
            <person name="Zeh J."/>
        </authorList>
    </citation>
    <scope>NUCLEOTIDE SEQUENCE [LARGE SCALE GENOMIC DNA]</scope>
    <source>
        <strain evidence="5">IN4F17</strain>
        <tissue evidence="5">Whole Body</tissue>
    </source>
</reference>
<gene>
    <name evidence="5" type="ORF">LAZ67_1000902</name>
</gene>
<name>A0ABY6JXJ1_9ARAC</name>
<dbReference type="Gene3D" id="3.40.50.300">
    <property type="entry name" value="P-loop containing nucleotide triphosphate hydrolases"/>
    <property type="match status" value="1"/>
</dbReference>
<keyword evidence="1" id="KW-0233">DNA recombination</keyword>
<accession>A0ABY6JXJ1</accession>
<dbReference type="Gene3D" id="1.10.10.1450">
    <property type="match status" value="1"/>
</dbReference>
<evidence type="ECO:0000313" key="6">
    <source>
        <dbReference type="Proteomes" id="UP001235939"/>
    </source>
</evidence>
<feature type="domain" description="EB" evidence="2">
    <location>
        <begin position="174"/>
        <end position="209"/>
    </location>
</feature>
<dbReference type="Pfam" id="PF01683">
    <property type="entry name" value="EB"/>
    <property type="match status" value="1"/>
</dbReference>
<organism evidence="5 6">
    <name type="scientific">Cordylochernes scorpioides</name>
    <dbReference type="NCBI Taxonomy" id="51811"/>
    <lineage>
        <taxon>Eukaryota</taxon>
        <taxon>Metazoa</taxon>
        <taxon>Ecdysozoa</taxon>
        <taxon>Arthropoda</taxon>
        <taxon>Chelicerata</taxon>
        <taxon>Arachnida</taxon>
        <taxon>Pseudoscorpiones</taxon>
        <taxon>Cheliferoidea</taxon>
        <taxon>Chernetidae</taxon>
        <taxon>Cordylochernes</taxon>
    </lineage>
</organism>
<keyword evidence="6" id="KW-1185">Reference proteome</keyword>
<dbReference type="EC" id="5.6.2.3" evidence="1"/>
<keyword evidence="1" id="KW-0347">Helicase</keyword>
<comment type="cofactor">
    <cofactor evidence="1">
        <name>Mg(2+)</name>
        <dbReference type="ChEBI" id="CHEBI:18420"/>
    </cofactor>
</comment>
<dbReference type="PANTHER" id="PTHR10492:SF57">
    <property type="entry name" value="ATP-DEPENDENT DNA HELICASE"/>
    <property type="match status" value="1"/>
</dbReference>
<evidence type="ECO:0000259" key="3">
    <source>
        <dbReference type="Pfam" id="PF05970"/>
    </source>
</evidence>
<proteinExistence type="inferred from homology"/>
<dbReference type="InterPro" id="IPR010285">
    <property type="entry name" value="DNA_helicase_pif1-like_DEAD"/>
</dbReference>
<dbReference type="Pfam" id="PF17906">
    <property type="entry name" value="HTH_48"/>
    <property type="match status" value="1"/>
</dbReference>
<keyword evidence="1" id="KW-0378">Hydrolase</keyword>